<feature type="region of interest" description="Disordered" evidence="11">
    <location>
        <begin position="648"/>
        <end position="695"/>
    </location>
</feature>
<evidence type="ECO:0000256" key="10">
    <source>
        <dbReference type="PROSITE-ProRule" id="PRU10141"/>
    </source>
</evidence>
<dbReference type="PROSITE" id="PS50011">
    <property type="entry name" value="PROTEIN_KINASE_DOM"/>
    <property type="match status" value="1"/>
</dbReference>
<name>A0A0B7MYL3_9FUNG</name>
<feature type="domain" description="Protein kinase" evidence="12">
    <location>
        <begin position="340"/>
        <end position="624"/>
    </location>
</feature>
<organism evidence="13 14">
    <name type="scientific">Parasitella parasitica</name>
    <dbReference type="NCBI Taxonomy" id="35722"/>
    <lineage>
        <taxon>Eukaryota</taxon>
        <taxon>Fungi</taxon>
        <taxon>Fungi incertae sedis</taxon>
        <taxon>Mucoromycota</taxon>
        <taxon>Mucoromycotina</taxon>
        <taxon>Mucoromycetes</taxon>
        <taxon>Mucorales</taxon>
        <taxon>Mucorineae</taxon>
        <taxon>Mucoraceae</taxon>
        <taxon>Parasitella</taxon>
    </lineage>
</organism>
<comment type="similarity">
    <text evidence="1">Belongs to the protein kinase superfamily. CMGC Ser/Thr protein kinase family. CDC2/CDKX subfamily.</text>
</comment>
<dbReference type="PROSITE" id="PS00107">
    <property type="entry name" value="PROTEIN_KINASE_ATP"/>
    <property type="match status" value="1"/>
</dbReference>
<keyword evidence="3" id="KW-0808">Transferase</keyword>
<sequence>MDERSYHKAKDKSIERSQERKSASDKRSRDDHYNGGGSSSSSDRHHYHHHSSSGSSHRDKRRNYGDDRSSTRYDRGSSSRHRDRSRDRWTSSHTRPSRERDSKTSSGNGSASSSRRYQRRDSVKSAEDEALPLGPRADMTKATSTNDQPPTAPAAYYQHHQPQTHIQAQQHPQHQHHHHPPHQQPQQQNQYNQYQAVQLDSQQQQAAESVAWSSYYGWTVQDYNNAYSTNYTAEQYQQYIQHYYQSQDANNYYGYYDASYYHQQQSQEIPQQQPLQQHQQEATLHPPANTSNTNLNVLPPPPIQITDIDQKGPYIGGVPETVLNDVGYPCQTSEDPSMLFEKIGQVGEGTYGKVYKARNGKTGKLMALKRIRMKTEKDGFPITAMREIKLLQKLKHERIVELQEIMVAKGSVYMVLEYMDHDLSGILGHPNFNFEPAHAKSLVKQMLEGLAYLHHMGILHRDIKGSNLLINNKGELKIADFGLARVFEKNRAHDYTNRVITLWYRPPELLLGATAYGPAVDIWSVGCIMLEFFTGKAVFNGQDEVSQLDSIYKIMGTPSMETWPTAKELPWFEMVRPAESYVSKFRESYESLLSPGALELSEALLSMDPLNRPTAAQALQFDYFRSESPKPIMPANLLDINGDWHEFESKQRKRQKVPPPPPPPSTKPNQNTNDTSNSSRTKATPLSASSSARPH</sequence>
<evidence type="ECO:0000313" key="14">
    <source>
        <dbReference type="Proteomes" id="UP000054107"/>
    </source>
</evidence>
<dbReference type="FunFam" id="3.30.200.20:FF:000124">
    <property type="entry name" value="Cyclin-dependent kinase 4"/>
    <property type="match status" value="1"/>
</dbReference>
<dbReference type="GO" id="GO:0005524">
    <property type="term" value="F:ATP binding"/>
    <property type="evidence" value="ECO:0007669"/>
    <property type="project" value="UniProtKB-UniRule"/>
</dbReference>
<comment type="catalytic activity">
    <reaction evidence="8">
        <text>L-seryl-[protein] + ATP = O-phospho-L-seryl-[protein] + ADP + H(+)</text>
        <dbReference type="Rhea" id="RHEA:17989"/>
        <dbReference type="Rhea" id="RHEA-COMP:9863"/>
        <dbReference type="Rhea" id="RHEA-COMP:11604"/>
        <dbReference type="ChEBI" id="CHEBI:15378"/>
        <dbReference type="ChEBI" id="CHEBI:29999"/>
        <dbReference type="ChEBI" id="CHEBI:30616"/>
        <dbReference type="ChEBI" id="CHEBI:83421"/>
        <dbReference type="ChEBI" id="CHEBI:456216"/>
        <dbReference type="EC" id="2.7.11.22"/>
    </reaction>
</comment>
<evidence type="ECO:0000256" key="1">
    <source>
        <dbReference type="ARBA" id="ARBA00006485"/>
    </source>
</evidence>
<dbReference type="STRING" id="35722.A0A0B7MYL3"/>
<dbReference type="Pfam" id="PF00069">
    <property type="entry name" value="Pkinase"/>
    <property type="match status" value="1"/>
</dbReference>
<dbReference type="PANTHER" id="PTHR24056:SF546">
    <property type="entry name" value="CYCLIN-DEPENDENT KINASE 12"/>
    <property type="match status" value="1"/>
</dbReference>
<dbReference type="SMART" id="SM00220">
    <property type="entry name" value="S_TKc"/>
    <property type="match status" value="1"/>
</dbReference>
<evidence type="ECO:0000256" key="2">
    <source>
        <dbReference type="ARBA" id="ARBA00022527"/>
    </source>
</evidence>
<evidence type="ECO:0000256" key="3">
    <source>
        <dbReference type="ARBA" id="ARBA00022679"/>
    </source>
</evidence>
<keyword evidence="14" id="KW-1185">Reference proteome</keyword>
<dbReference type="PROSITE" id="PS00108">
    <property type="entry name" value="PROTEIN_KINASE_ST"/>
    <property type="match status" value="1"/>
</dbReference>
<dbReference type="PANTHER" id="PTHR24056">
    <property type="entry name" value="CELL DIVISION PROTEIN KINASE"/>
    <property type="match status" value="1"/>
</dbReference>
<feature type="region of interest" description="Disordered" evidence="11">
    <location>
        <begin position="264"/>
        <end position="295"/>
    </location>
</feature>
<dbReference type="InterPro" id="IPR000719">
    <property type="entry name" value="Prot_kinase_dom"/>
</dbReference>
<keyword evidence="6 10" id="KW-0067">ATP-binding</keyword>
<dbReference type="GO" id="GO:0008353">
    <property type="term" value="F:RNA polymerase II CTD heptapeptide repeat kinase activity"/>
    <property type="evidence" value="ECO:0007669"/>
    <property type="project" value="UniProtKB-EC"/>
</dbReference>
<dbReference type="Proteomes" id="UP000054107">
    <property type="component" value="Unassembled WGS sequence"/>
</dbReference>
<dbReference type="FunFam" id="1.10.510.10:FF:000415">
    <property type="entry name" value="CMGC/CDK/CRK7 protein kinase, variant"/>
    <property type="match status" value="1"/>
</dbReference>
<dbReference type="InterPro" id="IPR008271">
    <property type="entry name" value="Ser/Thr_kinase_AS"/>
</dbReference>
<dbReference type="Gene3D" id="3.30.200.20">
    <property type="entry name" value="Phosphorylase Kinase, domain 1"/>
    <property type="match status" value="1"/>
</dbReference>
<feature type="compositionally biased region" description="Basic and acidic residues" evidence="11">
    <location>
        <begin position="62"/>
        <end position="77"/>
    </location>
</feature>
<feature type="compositionally biased region" description="Low complexity" evidence="11">
    <location>
        <begin position="264"/>
        <end position="281"/>
    </location>
</feature>
<protein>
    <recommendedName>
        <fullName evidence="12">Protein kinase domain-containing protein</fullName>
    </recommendedName>
</protein>
<dbReference type="InterPro" id="IPR050108">
    <property type="entry name" value="CDK"/>
</dbReference>
<reference evidence="13 14" key="1">
    <citation type="submission" date="2014-09" db="EMBL/GenBank/DDBJ databases">
        <authorList>
            <person name="Ellenberger Sabrina"/>
        </authorList>
    </citation>
    <scope>NUCLEOTIDE SEQUENCE [LARGE SCALE GENOMIC DNA]</scope>
    <source>
        <strain evidence="13 14">CBS 412.66</strain>
    </source>
</reference>
<dbReference type="OrthoDB" id="204883at2759"/>
<feature type="binding site" evidence="10">
    <location>
        <position position="369"/>
    </location>
    <ligand>
        <name>ATP</name>
        <dbReference type="ChEBI" id="CHEBI:30616"/>
    </ligand>
</feature>
<accession>A0A0B7MYL3</accession>
<dbReference type="Gene3D" id="1.10.510.10">
    <property type="entry name" value="Transferase(Phosphotransferase) domain 1"/>
    <property type="match status" value="1"/>
</dbReference>
<feature type="compositionally biased region" description="Basic and acidic residues" evidence="11">
    <location>
        <begin position="84"/>
        <end position="103"/>
    </location>
</feature>
<dbReference type="AlphaFoldDB" id="A0A0B7MYL3"/>
<evidence type="ECO:0000256" key="5">
    <source>
        <dbReference type="ARBA" id="ARBA00022777"/>
    </source>
</evidence>
<dbReference type="GO" id="GO:0004693">
    <property type="term" value="F:cyclin-dependent protein serine/threonine kinase activity"/>
    <property type="evidence" value="ECO:0007669"/>
    <property type="project" value="UniProtKB-EC"/>
</dbReference>
<feature type="region of interest" description="Disordered" evidence="11">
    <location>
        <begin position="1"/>
        <end position="191"/>
    </location>
</feature>
<feature type="compositionally biased region" description="Low complexity" evidence="11">
    <location>
        <begin position="104"/>
        <end position="114"/>
    </location>
</feature>
<dbReference type="SUPFAM" id="SSF56112">
    <property type="entry name" value="Protein kinase-like (PK-like)"/>
    <property type="match status" value="1"/>
</dbReference>
<dbReference type="InterPro" id="IPR011009">
    <property type="entry name" value="Kinase-like_dom_sf"/>
</dbReference>
<evidence type="ECO:0000256" key="8">
    <source>
        <dbReference type="ARBA" id="ARBA00048367"/>
    </source>
</evidence>
<feature type="compositionally biased region" description="Low complexity" evidence="11">
    <location>
        <begin position="158"/>
        <end position="172"/>
    </location>
</feature>
<dbReference type="CDD" id="cd07840">
    <property type="entry name" value="STKc_CDK9_like"/>
    <property type="match status" value="1"/>
</dbReference>
<comment type="catalytic activity">
    <reaction evidence="9">
        <text>[DNA-directed RNA polymerase] + ATP = phospho-[DNA-directed RNA polymerase] + ADP + H(+)</text>
        <dbReference type="Rhea" id="RHEA:10216"/>
        <dbReference type="Rhea" id="RHEA-COMP:11321"/>
        <dbReference type="Rhea" id="RHEA-COMP:11322"/>
        <dbReference type="ChEBI" id="CHEBI:15378"/>
        <dbReference type="ChEBI" id="CHEBI:30616"/>
        <dbReference type="ChEBI" id="CHEBI:43176"/>
        <dbReference type="ChEBI" id="CHEBI:68546"/>
        <dbReference type="ChEBI" id="CHEBI:456216"/>
        <dbReference type="EC" id="2.7.11.23"/>
    </reaction>
</comment>
<dbReference type="GO" id="GO:0030332">
    <property type="term" value="F:cyclin binding"/>
    <property type="evidence" value="ECO:0007669"/>
    <property type="project" value="TreeGrafter"/>
</dbReference>
<evidence type="ECO:0000256" key="11">
    <source>
        <dbReference type="SAM" id="MobiDB-lite"/>
    </source>
</evidence>
<evidence type="ECO:0000256" key="6">
    <source>
        <dbReference type="ARBA" id="ARBA00022840"/>
    </source>
</evidence>
<dbReference type="EMBL" id="LN723314">
    <property type="protein sequence ID" value="CEP10227.1"/>
    <property type="molecule type" value="Genomic_DNA"/>
</dbReference>
<keyword evidence="4 10" id="KW-0547">Nucleotide-binding</keyword>
<feature type="compositionally biased region" description="Polar residues" evidence="11">
    <location>
        <begin position="667"/>
        <end position="695"/>
    </location>
</feature>
<dbReference type="GO" id="GO:0008024">
    <property type="term" value="C:cyclin/CDK positive transcription elongation factor complex"/>
    <property type="evidence" value="ECO:0007669"/>
    <property type="project" value="TreeGrafter"/>
</dbReference>
<keyword evidence="2" id="KW-0723">Serine/threonine-protein kinase</keyword>
<comment type="catalytic activity">
    <reaction evidence="7">
        <text>L-threonyl-[protein] + ATP = O-phospho-L-threonyl-[protein] + ADP + H(+)</text>
        <dbReference type="Rhea" id="RHEA:46608"/>
        <dbReference type="Rhea" id="RHEA-COMP:11060"/>
        <dbReference type="Rhea" id="RHEA-COMP:11605"/>
        <dbReference type="ChEBI" id="CHEBI:15378"/>
        <dbReference type="ChEBI" id="CHEBI:30013"/>
        <dbReference type="ChEBI" id="CHEBI:30616"/>
        <dbReference type="ChEBI" id="CHEBI:61977"/>
        <dbReference type="ChEBI" id="CHEBI:456216"/>
        <dbReference type="EC" id="2.7.11.22"/>
    </reaction>
</comment>
<keyword evidence="5" id="KW-0418">Kinase</keyword>
<feature type="compositionally biased region" description="Basic and acidic residues" evidence="11">
    <location>
        <begin position="1"/>
        <end position="33"/>
    </location>
</feature>
<evidence type="ECO:0000256" key="9">
    <source>
        <dbReference type="ARBA" id="ARBA00049280"/>
    </source>
</evidence>
<gene>
    <name evidence="13" type="primary">PARPA_03864.1 scaffold 9853</name>
</gene>
<evidence type="ECO:0000313" key="13">
    <source>
        <dbReference type="EMBL" id="CEP10227.1"/>
    </source>
</evidence>
<evidence type="ECO:0000256" key="4">
    <source>
        <dbReference type="ARBA" id="ARBA00022741"/>
    </source>
</evidence>
<proteinExistence type="inferred from homology"/>
<evidence type="ECO:0000256" key="7">
    <source>
        <dbReference type="ARBA" id="ARBA00047811"/>
    </source>
</evidence>
<dbReference type="GO" id="GO:0032968">
    <property type="term" value="P:positive regulation of transcription elongation by RNA polymerase II"/>
    <property type="evidence" value="ECO:0007669"/>
    <property type="project" value="TreeGrafter"/>
</dbReference>
<evidence type="ECO:0000259" key="12">
    <source>
        <dbReference type="PROSITE" id="PS50011"/>
    </source>
</evidence>
<feature type="compositionally biased region" description="Pro residues" evidence="11">
    <location>
        <begin position="657"/>
        <end position="666"/>
    </location>
</feature>
<dbReference type="InterPro" id="IPR017441">
    <property type="entry name" value="Protein_kinase_ATP_BS"/>
</dbReference>